<dbReference type="Pfam" id="PF13424">
    <property type="entry name" value="TPR_12"/>
    <property type="match status" value="1"/>
</dbReference>
<evidence type="ECO:0000313" key="3">
    <source>
        <dbReference type="EMBL" id="GAA3604446.1"/>
    </source>
</evidence>
<keyword evidence="2" id="KW-0472">Membrane</keyword>
<dbReference type="PRINTS" id="PR00364">
    <property type="entry name" value="DISEASERSIST"/>
</dbReference>
<gene>
    <name evidence="3" type="ORF">GCM10022419_106460</name>
</gene>
<protein>
    <recommendedName>
        <fullName evidence="5">Tetratricopeptide repeat protein</fullName>
    </recommendedName>
</protein>
<dbReference type="InterPro" id="IPR011990">
    <property type="entry name" value="TPR-like_helical_dom_sf"/>
</dbReference>
<keyword evidence="1" id="KW-0802">TPR repeat</keyword>
<evidence type="ECO:0000256" key="1">
    <source>
        <dbReference type="PROSITE-ProRule" id="PRU00339"/>
    </source>
</evidence>
<dbReference type="PANTHER" id="PTHR47691:SF3">
    <property type="entry name" value="HTH-TYPE TRANSCRIPTIONAL REGULATOR RV0890C-RELATED"/>
    <property type="match status" value="1"/>
</dbReference>
<evidence type="ECO:0000256" key="2">
    <source>
        <dbReference type="SAM" id="Phobius"/>
    </source>
</evidence>
<dbReference type="Gene3D" id="3.40.50.300">
    <property type="entry name" value="P-loop containing nucleotide triphosphate hydrolases"/>
    <property type="match status" value="1"/>
</dbReference>
<dbReference type="Gene3D" id="1.25.40.10">
    <property type="entry name" value="Tetratricopeptide repeat domain"/>
    <property type="match status" value="2"/>
</dbReference>
<keyword evidence="4" id="KW-1185">Reference proteome</keyword>
<sequence>MLIASIVLLAGLLTVGMVGLLIDPLHLPAPLLSVLDQRASVISMFIGAAGLTVSVFAVFRRPEDEGQALPHGGDHLHGLHGEMDVGALPTAAHTLPPDVASFTGRHAEIDQVLRALPSGTRAGVVGISAIDGMAGVGKTAFAVHAAHRLAARFPDGQLFVRLHGHTPGQLPVDPADALSTLLLWAGIAPQHIPSDTEARAGLWRDRMSGKKALVVLDDAADSEQVQPLLPGASGTLVLVTSRRRLTALPGAKTITLDVLPPREAAHLFVLVADRPGRFPGDPEVAQVVALCGFLPLAISLAGGQLKHHPAWTVANLVADLASAADRPSSLQAENVSVTAAFHVSYRNLQEDQRRLFRRLGLHPGTDIDVHAAAALGDIDLATARRRLDDLFAYHLVNEPVRGRYRFHDLIRRHAHARALAEESEEVRNAAGKRLLDYYLHAARDADRHTTQGVPAGVPEVSAVRPAWLPDLSTWERAVAWMEAERLNLHAAVDHALSHGWFGHAVAIPAAMLGFLRVHGHWHQALHLHRVALETARNVSDPLAEANVLNDLGVLQSWAGDHREATETLSRARDLYHASGNPLGEANALTYLGSLQGRADDLEMAMASLTRALELHRATGNRIGEANTLNNLGIVRHLTGDHRAGIAGLVHARDLHRAIGNRLREASAIHNLGCVQQATGEHWAGIADLVWALEVYRVLGDPLGQAHALNDLGAAQQATGDLLAAATSLARALELYRALGNRAGEAEALTALGVVCRLTGDPQAATAALVTALELHRSLGNRSGEAVVHNDLRELSLACSRTSGAGALHPRRDHDQSSAAALSRRRRALAVRRFSYRGW</sequence>
<feature type="repeat" description="TPR" evidence="1">
    <location>
        <begin position="585"/>
        <end position="618"/>
    </location>
</feature>
<dbReference type="InterPro" id="IPR027417">
    <property type="entry name" value="P-loop_NTPase"/>
</dbReference>
<feature type="transmembrane region" description="Helical" evidence="2">
    <location>
        <begin position="41"/>
        <end position="59"/>
    </location>
</feature>
<keyword evidence="2" id="KW-1133">Transmembrane helix</keyword>
<organism evidence="3 4">
    <name type="scientific">Nonomuraea rosea</name>
    <dbReference type="NCBI Taxonomy" id="638574"/>
    <lineage>
        <taxon>Bacteria</taxon>
        <taxon>Bacillati</taxon>
        <taxon>Actinomycetota</taxon>
        <taxon>Actinomycetes</taxon>
        <taxon>Streptosporangiales</taxon>
        <taxon>Streptosporangiaceae</taxon>
        <taxon>Nonomuraea</taxon>
    </lineage>
</organism>
<dbReference type="PANTHER" id="PTHR47691">
    <property type="entry name" value="REGULATOR-RELATED"/>
    <property type="match status" value="1"/>
</dbReference>
<dbReference type="EMBL" id="BAABDQ010000039">
    <property type="protein sequence ID" value="GAA3604446.1"/>
    <property type="molecule type" value="Genomic_DNA"/>
</dbReference>
<dbReference type="SUPFAM" id="SSF48452">
    <property type="entry name" value="TPR-like"/>
    <property type="match status" value="2"/>
</dbReference>
<dbReference type="SUPFAM" id="SSF52540">
    <property type="entry name" value="P-loop containing nucleoside triphosphate hydrolases"/>
    <property type="match status" value="1"/>
</dbReference>
<dbReference type="RefSeq" id="WP_345574143.1">
    <property type="nucleotide sequence ID" value="NZ_BAABDQ010000039.1"/>
</dbReference>
<reference evidence="4" key="1">
    <citation type="journal article" date="2019" name="Int. J. Syst. Evol. Microbiol.">
        <title>The Global Catalogue of Microorganisms (GCM) 10K type strain sequencing project: providing services to taxonomists for standard genome sequencing and annotation.</title>
        <authorList>
            <consortium name="The Broad Institute Genomics Platform"/>
            <consortium name="The Broad Institute Genome Sequencing Center for Infectious Disease"/>
            <person name="Wu L."/>
            <person name="Ma J."/>
        </authorList>
    </citation>
    <scope>NUCLEOTIDE SEQUENCE [LARGE SCALE GENOMIC DNA]</scope>
    <source>
        <strain evidence="4">JCM 17326</strain>
    </source>
</reference>
<dbReference type="Gene3D" id="1.10.10.10">
    <property type="entry name" value="Winged helix-like DNA-binding domain superfamily/Winged helix DNA-binding domain"/>
    <property type="match status" value="1"/>
</dbReference>
<evidence type="ECO:0008006" key="5">
    <source>
        <dbReference type="Google" id="ProtNLM"/>
    </source>
</evidence>
<dbReference type="InterPro" id="IPR036388">
    <property type="entry name" value="WH-like_DNA-bd_sf"/>
</dbReference>
<evidence type="ECO:0000313" key="4">
    <source>
        <dbReference type="Proteomes" id="UP001500630"/>
    </source>
</evidence>
<name>A0ABP6ZBP9_9ACTN</name>
<dbReference type="Proteomes" id="UP001500630">
    <property type="component" value="Unassembled WGS sequence"/>
</dbReference>
<dbReference type="SMART" id="SM00028">
    <property type="entry name" value="TPR"/>
    <property type="match status" value="6"/>
</dbReference>
<proteinExistence type="predicted"/>
<comment type="caution">
    <text evidence="3">The sequence shown here is derived from an EMBL/GenBank/DDBJ whole genome shotgun (WGS) entry which is preliminary data.</text>
</comment>
<dbReference type="InterPro" id="IPR019734">
    <property type="entry name" value="TPR_rpt"/>
</dbReference>
<keyword evidence="2" id="KW-0812">Transmembrane</keyword>
<accession>A0ABP6ZBP9</accession>
<dbReference type="PROSITE" id="PS50005">
    <property type="entry name" value="TPR"/>
    <property type="match status" value="1"/>
</dbReference>